<proteinExistence type="predicted"/>
<keyword evidence="1" id="KW-0472">Membrane</keyword>
<organism evidence="2">
    <name type="scientific">viral metagenome</name>
    <dbReference type="NCBI Taxonomy" id="1070528"/>
    <lineage>
        <taxon>unclassified sequences</taxon>
        <taxon>metagenomes</taxon>
        <taxon>organismal metagenomes</taxon>
    </lineage>
</organism>
<evidence type="ECO:0000256" key="1">
    <source>
        <dbReference type="SAM" id="Phobius"/>
    </source>
</evidence>
<feature type="transmembrane region" description="Helical" evidence="1">
    <location>
        <begin position="6"/>
        <end position="23"/>
    </location>
</feature>
<evidence type="ECO:0000313" key="2">
    <source>
        <dbReference type="EMBL" id="QHU14545.1"/>
    </source>
</evidence>
<reference evidence="2" key="1">
    <citation type="journal article" date="2020" name="Nature">
        <title>Giant virus diversity and host interactions through global metagenomics.</title>
        <authorList>
            <person name="Schulz F."/>
            <person name="Roux S."/>
            <person name="Paez-Espino D."/>
            <person name="Jungbluth S."/>
            <person name="Walsh D.A."/>
            <person name="Denef V.J."/>
            <person name="McMahon K.D."/>
            <person name="Konstantinidis K.T."/>
            <person name="Eloe-Fadrosh E.A."/>
            <person name="Kyrpides N.C."/>
            <person name="Woyke T."/>
        </authorList>
    </citation>
    <scope>NUCLEOTIDE SEQUENCE</scope>
    <source>
        <strain evidence="2">GVMAG-S-1102113-118</strain>
    </source>
</reference>
<feature type="transmembrane region" description="Helical" evidence="1">
    <location>
        <begin position="120"/>
        <end position="137"/>
    </location>
</feature>
<dbReference type="AlphaFoldDB" id="A0A6C0K908"/>
<accession>A0A6C0K908</accession>
<keyword evidence="1" id="KW-1133">Transmembrane helix</keyword>
<feature type="transmembrane region" description="Helical" evidence="1">
    <location>
        <begin position="30"/>
        <end position="48"/>
    </location>
</feature>
<name>A0A6C0K908_9ZZZZ</name>
<sequence>MELLSVGVYIIMVFLTGIISMIRKGTKRKIIEAIAVTAVVGMFLISGVDKLLPPQVRTLLGGGTAVWGGDDVFRLSNIYTKTKNDILVAVVLIAGIIEVVGSLCVLYGHYNRDTTTKRNGLTVLSGFTAAATLVVYANPWTGIKKIPVISNINTLGGILALWS</sequence>
<dbReference type="EMBL" id="MN740842">
    <property type="protein sequence ID" value="QHU14545.1"/>
    <property type="molecule type" value="Genomic_DNA"/>
</dbReference>
<feature type="transmembrane region" description="Helical" evidence="1">
    <location>
        <begin position="86"/>
        <end position="108"/>
    </location>
</feature>
<keyword evidence="1" id="KW-0812">Transmembrane</keyword>
<protein>
    <submittedName>
        <fullName evidence="2">Uncharacterized protein</fullName>
    </submittedName>
</protein>